<sequence length="298" mass="31890">MNDLGTDLELRLVRYFTVVAEHGNYGRAAAALHLAQPSLSRQIQRLESRLGVRLFDRTPQGAALTEAGAAFLPEALALLAAARRAALTARAHAPTRRLVVGYVEDLVVTPAVRVLRERHPEAEIGTRHLECFEESAFTDGRVDVLVARDPLLVRDTAVHVTVLYEEPRVLVVPVDHPLADRPVVTADDVAGDESLFCPHGGPRSIFPARVDDPDPVAISAAPLPVRFEDRLELVAGGQAIAVLPIGDRRSSLRGDLVTVPVVGVPPSTVVVAARPGDPNPLVAEFVAAARTHLTPVAA</sequence>
<dbReference type="InterPro" id="IPR036388">
    <property type="entry name" value="WH-like_DNA-bd_sf"/>
</dbReference>
<dbReference type="InterPro" id="IPR036390">
    <property type="entry name" value="WH_DNA-bd_sf"/>
</dbReference>
<dbReference type="RefSeq" id="WP_070351912.1">
    <property type="nucleotide sequence ID" value="NZ_CP043474.1"/>
</dbReference>
<dbReference type="AlphaFoldDB" id="A0A1E8Q9K6"/>
<keyword evidence="4" id="KW-0010">Activator</keyword>
<evidence type="ECO:0000256" key="1">
    <source>
        <dbReference type="ARBA" id="ARBA00009437"/>
    </source>
</evidence>
<organism evidence="9 10">
    <name type="scientific">Mycolicibacterium grossiae</name>
    <dbReference type="NCBI Taxonomy" id="1552759"/>
    <lineage>
        <taxon>Bacteria</taxon>
        <taxon>Bacillati</taxon>
        <taxon>Actinomycetota</taxon>
        <taxon>Actinomycetes</taxon>
        <taxon>Mycobacteriales</taxon>
        <taxon>Mycobacteriaceae</taxon>
        <taxon>Mycolicibacterium</taxon>
    </lineage>
</organism>
<keyword evidence="10" id="KW-1185">Reference proteome</keyword>
<keyword evidence="5" id="KW-0804">Transcription</keyword>
<dbReference type="GO" id="GO:0003677">
    <property type="term" value="F:DNA binding"/>
    <property type="evidence" value="ECO:0007669"/>
    <property type="project" value="UniProtKB-KW"/>
</dbReference>
<evidence type="ECO:0000256" key="5">
    <source>
        <dbReference type="ARBA" id="ARBA00023163"/>
    </source>
</evidence>
<comment type="caution">
    <text evidence="9">The sequence shown here is derived from an EMBL/GenBank/DDBJ whole genome shotgun (WGS) entry which is preliminary data.</text>
</comment>
<dbReference type="GO" id="GO:0032993">
    <property type="term" value="C:protein-DNA complex"/>
    <property type="evidence" value="ECO:0007669"/>
    <property type="project" value="TreeGrafter"/>
</dbReference>
<feature type="domain" description="HTH lysR-type" evidence="8">
    <location>
        <begin position="8"/>
        <end position="65"/>
    </location>
</feature>
<protein>
    <recommendedName>
        <fullName evidence="6">Probable hydrogen peroxide-inducible genes activator</fullName>
    </recommendedName>
</protein>
<evidence type="ECO:0000256" key="6">
    <source>
        <dbReference type="ARBA" id="ARBA00040885"/>
    </source>
</evidence>
<dbReference type="SUPFAM" id="SSF46785">
    <property type="entry name" value="Winged helix' DNA-binding domain"/>
    <property type="match status" value="1"/>
</dbReference>
<dbReference type="Pfam" id="PF03466">
    <property type="entry name" value="LysR_substrate"/>
    <property type="match status" value="1"/>
</dbReference>
<gene>
    <name evidence="9" type="ORF">BEL07_04530</name>
</gene>
<proteinExistence type="inferred from homology"/>
<reference evidence="9 10" key="1">
    <citation type="submission" date="2016-09" db="EMBL/GenBank/DDBJ databases">
        <title>genome sequence of Mycobacterium sp. 739 SCH.</title>
        <authorList>
            <person name="Greninger A.L."/>
            <person name="Qin X."/>
            <person name="Jerome K."/>
            <person name="Vora S."/>
            <person name="Quinn K."/>
        </authorList>
    </citation>
    <scope>NUCLEOTIDE SEQUENCE [LARGE SCALE GENOMIC DNA]</scope>
    <source>
        <strain evidence="9 10">SCH</strain>
    </source>
</reference>
<evidence type="ECO:0000313" key="10">
    <source>
        <dbReference type="Proteomes" id="UP000178953"/>
    </source>
</evidence>
<dbReference type="PANTHER" id="PTHR30346">
    <property type="entry name" value="TRANSCRIPTIONAL DUAL REGULATOR HCAR-RELATED"/>
    <property type="match status" value="1"/>
</dbReference>
<dbReference type="Gene3D" id="3.40.190.10">
    <property type="entry name" value="Periplasmic binding protein-like II"/>
    <property type="match status" value="2"/>
</dbReference>
<evidence type="ECO:0000259" key="8">
    <source>
        <dbReference type="PROSITE" id="PS50931"/>
    </source>
</evidence>
<dbReference type="SUPFAM" id="SSF53850">
    <property type="entry name" value="Periplasmic binding protein-like II"/>
    <property type="match status" value="1"/>
</dbReference>
<comment type="similarity">
    <text evidence="1">Belongs to the LysR transcriptional regulatory family.</text>
</comment>
<comment type="function">
    <text evidence="7">Required for the induction the katG gene for catalase. Involved in the response to hydrogen peroxide.</text>
</comment>
<evidence type="ECO:0000256" key="2">
    <source>
        <dbReference type="ARBA" id="ARBA00023015"/>
    </source>
</evidence>
<dbReference type="PANTHER" id="PTHR30346:SF0">
    <property type="entry name" value="HCA OPERON TRANSCRIPTIONAL ACTIVATOR HCAR"/>
    <property type="match status" value="1"/>
</dbReference>
<dbReference type="EMBL" id="MCHX01000007">
    <property type="protein sequence ID" value="OFJ55025.1"/>
    <property type="molecule type" value="Genomic_DNA"/>
</dbReference>
<dbReference type="Gene3D" id="1.10.10.10">
    <property type="entry name" value="Winged helix-like DNA-binding domain superfamily/Winged helix DNA-binding domain"/>
    <property type="match status" value="1"/>
</dbReference>
<dbReference type="Pfam" id="PF00126">
    <property type="entry name" value="HTH_1"/>
    <property type="match status" value="1"/>
</dbReference>
<evidence type="ECO:0000313" key="9">
    <source>
        <dbReference type="EMBL" id="OFJ55025.1"/>
    </source>
</evidence>
<keyword evidence="2" id="KW-0805">Transcription regulation</keyword>
<evidence type="ECO:0000256" key="7">
    <source>
        <dbReference type="ARBA" id="ARBA00056658"/>
    </source>
</evidence>
<dbReference type="PROSITE" id="PS50931">
    <property type="entry name" value="HTH_LYSR"/>
    <property type="match status" value="1"/>
</dbReference>
<keyword evidence="3" id="KW-0238">DNA-binding</keyword>
<dbReference type="FunFam" id="1.10.10.10:FF:000001">
    <property type="entry name" value="LysR family transcriptional regulator"/>
    <property type="match status" value="1"/>
</dbReference>
<dbReference type="OrthoDB" id="3176554at2"/>
<dbReference type="GO" id="GO:0003700">
    <property type="term" value="F:DNA-binding transcription factor activity"/>
    <property type="evidence" value="ECO:0007669"/>
    <property type="project" value="InterPro"/>
</dbReference>
<dbReference type="Proteomes" id="UP000178953">
    <property type="component" value="Unassembled WGS sequence"/>
</dbReference>
<accession>A0A1E8Q9K6</accession>
<dbReference type="InterPro" id="IPR005119">
    <property type="entry name" value="LysR_subst-bd"/>
</dbReference>
<name>A0A1E8Q9K6_9MYCO</name>
<dbReference type="InterPro" id="IPR000847">
    <property type="entry name" value="LysR_HTH_N"/>
</dbReference>
<dbReference type="PRINTS" id="PR00039">
    <property type="entry name" value="HTHLYSR"/>
</dbReference>
<evidence type="ECO:0000256" key="4">
    <source>
        <dbReference type="ARBA" id="ARBA00023159"/>
    </source>
</evidence>
<evidence type="ECO:0000256" key="3">
    <source>
        <dbReference type="ARBA" id="ARBA00023125"/>
    </source>
</evidence>